<dbReference type="Pfam" id="PF04480">
    <property type="entry name" value="DUF559"/>
    <property type="match status" value="1"/>
</dbReference>
<keyword evidence="3" id="KW-0540">Nuclease</keyword>
<comment type="caution">
    <text evidence="3">The sequence shown here is derived from an EMBL/GenBank/DDBJ whole genome shotgun (WGS) entry which is preliminary data.</text>
</comment>
<dbReference type="AlphaFoldDB" id="A0A562PTZ6"/>
<dbReference type="Proteomes" id="UP000254518">
    <property type="component" value="Unassembled WGS sequence"/>
</dbReference>
<dbReference type="SUPFAM" id="SSF52980">
    <property type="entry name" value="Restriction endonuclease-like"/>
    <property type="match status" value="1"/>
</dbReference>
<accession>A0A562PTZ6</accession>
<evidence type="ECO:0000313" key="4">
    <source>
        <dbReference type="Proteomes" id="UP000254518"/>
    </source>
</evidence>
<keyword evidence="3" id="KW-0378">Hydrolase</keyword>
<evidence type="ECO:0000313" key="2">
    <source>
        <dbReference type="EMBL" id="RDI55003.1"/>
    </source>
</evidence>
<evidence type="ECO:0000313" key="5">
    <source>
        <dbReference type="Proteomes" id="UP000321392"/>
    </source>
</evidence>
<dbReference type="InterPro" id="IPR047216">
    <property type="entry name" value="Endonuclease_DUF559_bact"/>
</dbReference>
<dbReference type="GO" id="GO:0004519">
    <property type="term" value="F:endonuclease activity"/>
    <property type="evidence" value="ECO:0007669"/>
    <property type="project" value="UniProtKB-KW"/>
</dbReference>
<dbReference type="Proteomes" id="UP000321392">
    <property type="component" value="Unassembled WGS sequence"/>
</dbReference>
<gene>
    <name evidence="2" type="ORF">DFR66_106111</name>
    <name evidence="3" type="ORF">IQ02_01498</name>
</gene>
<dbReference type="OrthoDB" id="9798754at2"/>
<keyword evidence="4" id="KW-1185">Reference proteome</keyword>
<name>A0A562PTZ6_9FLAO</name>
<dbReference type="RefSeq" id="WP_114754175.1">
    <property type="nucleotide sequence ID" value="NZ_QQBA01000006.1"/>
</dbReference>
<reference evidence="2 4" key="2">
    <citation type="submission" date="2018-07" db="EMBL/GenBank/DDBJ databases">
        <title>Genomic Encyclopedia of Type Strains, Phase IV (KMG-IV): sequencing the most valuable type-strain genomes for metagenomic binning, comparative biology and taxonomic classification.</title>
        <authorList>
            <person name="Goeker M."/>
        </authorList>
    </citation>
    <scope>NUCLEOTIDE SEQUENCE [LARGE SCALE GENOMIC DNA]</scope>
    <source>
        <strain evidence="2 4">DSM 19728</strain>
    </source>
</reference>
<dbReference type="Gene3D" id="3.40.960.10">
    <property type="entry name" value="VSR Endonuclease"/>
    <property type="match status" value="1"/>
</dbReference>
<dbReference type="PANTHER" id="PTHR38590:SF1">
    <property type="entry name" value="BLL0828 PROTEIN"/>
    <property type="match status" value="1"/>
</dbReference>
<dbReference type="InterPro" id="IPR007569">
    <property type="entry name" value="DUF559"/>
</dbReference>
<sequence>MESNREITAYVNGKPIYRKLIENLPYNINLKSRARALRKAGVLSEVIFWLQVHKGIFWKIDFDRQRIIGNYIVDFYVKTLGLIIEIDGSSHDNKEEYDKKREEYLISLGLKLYRISDLRIKHDLNNVMKELEEYIVLEFGS</sequence>
<keyword evidence="3" id="KW-0255">Endonuclease</keyword>
<evidence type="ECO:0000313" key="3">
    <source>
        <dbReference type="EMBL" id="TWI47911.1"/>
    </source>
</evidence>
<dbReference type="PANTHER" id="PTHR38590">
    <property type="entry name" value="BLL0828 PROTEIN"/>
    <property type="match status" value="1"/>
</dbReference>
<dbReference type="EMBL" id="QQBA01000006">
    <property type="protein sequence ID" value="RDI55003.1"/>
    <property type="molecule type" value="Genomic_DNA"/>
</dbReference>
<dbReference type="EMBL" id="VLKX01000006">
    <property type="protein sequence ID" value="TWI47911.1"/>
    <property type="molecule type" value="Genomic_DNA"/>
</dbReference>
<reference evidence="3" key="3">
    <citation type="submission" date="2019-07" db="EMBL/GenBank/DDBJ databases">
        <authorList>
            <person name="Whitman W."/>
            <person name="Huntemann M."/>
            <person name="Clum A."/>
            <person name="Pillay M."/>
            <person name="Palaniappan K."/>
            <person name="Varghese N."/>
            <person name="Mikhailova N."/>
            <person name="Stamatis D."/>
            <person name="Reddy T."/>
            <person name="Daum C."/>
            <person name="Shapiro N."/>
            <person name="Ivanova N."/>
            <person name="Kyrpides N."/>
            <person name="Woyke T."/>
        </authorList>
    </citation>
    <scope>NUCLEOTIDE SEQUENCE</scope>
    <source>
        <strain evidence="3">CGMCC 1.5380</strain>
    </source>
</reference>
<evidence type="ECO:0000259" key="1">
    <source>
        <dbReference type="Pfam" id="PF04480"/>
    </source>
</evidence>
<feature type="domain" description="DUF559" evidence="1">
    <location>
        <begin position="30"/>
        <end position="133"/>
    </location>
</feature>
<organism evidence="3 5">
    <name type="scientific">Flavobacterium glaciei</name>
    <dbReference type="NCBI Taxonomy" id="386300"/>
    <lineage>
        <taxon>Bacteria</taxon>
        <taxon>Pseudomonadati</taxon>
        <taxon>Bacteroidota</taxon>
        <taxon>Flavobacteriia</taxon>
        <taxon>Flavobacteriales</taxon>
        <taxon>Flavobacteriaceae</taxon>
        <taxon>Flavobacterium</taxon>
    </lineage>
</organism>
<reference evidence="3 5" key="1">
    <citation type="journal article" date="2015" name="Stand. Genomic Sci.">
        <title>Genomic Encyclopedia of Bacterial and Archaeal Type Strains, Phase III: the genomes of soil and plant-associated and newly described type strains.</title>
        <authorList>
            <person name="Whitman W.B."/>
            <person name="Woyke T."/>
            <person name="Klenk H.P."/>
            <person name="Zhou Y."/>
            <person name="Lilburn T.G."/>
            <person name="Beck B.J."/>
            <person name="De Vos P."/>
            <person name="Vandamme P."/>
            <person name="Eisen J.A."/>
            <person name="Garrity G."/>
            <person name="Hugenholtz P."/>
            <person name="Kyrpides N.C."/>
        </authorList>
    </citation>
    <scope>NUCLEOTIDE SEQUENCE [LARGE SCALE GENOMIC DNA]</scope>
    <source>
        <strain evidence="3 5">CGMCC 1.5380</strain>
    </source>
</reference>
<protein>
    <submittedName>
        <fullName evidence="3">Very-short-patch-repair endonuclease</fullName>
    </submittedName>
</protein>
<proteinExistence type="predicted"/>
<dbReference type="InterPro" id="IPR011335">
    <property type="entry name" value="Restrct_endonuc-II-like"/>
</dbReference>